<dbReference type="Proteomes" id="UP001220256">
    <property type="component" value="Unassembled WGS sequence"/>
</dbReference>
<evidence type="ECO:0000313" key="2">
    <source>
        <dbReference type="Proteomes" id="UP001220256"/>
    </source>
</evidence>
<name>A0ABQ8WFT7_PENCH</name>
<gene>
    <name evidence="1" type="ORF">N7505_007826</name>
</gene>
<dbReference type="EMBL" id="JAPVEB010000004">
    <property type="protein sequence ID" value="KAJ5265033.1"/>
    <property type="molecule type" value="Genomic_DNA"/>
</dbReference>
<reference evidence="1 2" key="1">
    <citation type="journal article" date="2023" name="IMA Fungus">
        <title>Comparative genomic study of the Penicillium genus elucidates a diverse pangenome and 15 lateral gene transfer events.</title>
        <authorList>
            <person name="Petersen C."/>
            <person name="Sorensen T."/>
            <person name="Nielsen M.R."/>
            <person name="Sondergaard T.E."/>
            <person name="Sorensen J.L."/>
            <person name="Fitzpatrick D.A."/>
            <person name="Frisvad J.C."/>
            <person name="Nielsen K.L."/>
        </authorList>
    </citation>
    <scope>NUCLEOTIDE SEQUENCE [LARGE SCALE GENOMIC DNA]</scope>
    <source>
        <strain evidence="1 2">IBT 3361</strain>
    </source>
</reference>
<dbReference type="Gene3D" id="3.60.10.10">
    <property type="entry name" value="Endonuclease/exonuclease/phosphatase"/>
    <property type="match status" value="1"/>
</dbReference>
<keyword evidence="2" id="KW-1185">Reference proteome</keyword>
<evidence type="ECO:0008006" key="3">
    <source>
        <dbReference type="Google" id="ProtNLM"/>
    </source>
</evidence>
<organism evidence="1 2">
    <name type="scientific">Penicillium chrysogenum</name>
    <name type="common">Penicillium notatum</name>
    <dbReference type="NCBI Taxonomy" id="5076"/>
    <lineage>
        <taxon>Eukaryota</taxon>
        <taxon>Fungi</taxon>
        <taxon>Dikarya</taxon>
        <taxon>Ascomycota</taxon>
        <taxon>Pezizomycotina</taxon>
        <taxon>Eurotiomycetes</taxon>
        <taxon>Eurotiomycetidae</taxon>
        <taxon>Eurotiales</taxon>
        <taxon>Aspergillaceae</taxon>
        <taxon>Penicillium</taxon>
        <taxon>Penicillium chrysogenum species complex</taxon>
    </lineage>
</organism>
<dbReference type="InterPro" id="IPR036691">
    <property type="entry name" value="Endo/exonu/phosph_ase_sf"/>
</dbReference>
<sequence>MSKTFLIIQPNVRKQGAVHGSLMNLMNDERDQDAAVLAPQDPQARRIRGRLLTTPMGHHKWTKMVPSTWTEGRLANRSLLWANKDIETEQVAIDSPDLTAVVIRLPERLIFMASVYVEGEDASALGDTCYLLGKTVANVRRDTGAVVEVTVVGDFNCHHGPWRGDETWHGDGQSRDCESTIDLVLASDNLTELIINCAIHGAEHGSDHPAIENVLDAPWSAPKNQERLQLKNAPWNEINSRIARALTATPSGGTVQQKTDRAMAAVSEAVHTSTPKTKPSPHAKRWVDSRLNAAAPYIHILAKSCSLGALGGTESAAKQYHDAIRKQKKKHWNEFPAENDNIWKSAKCLKSEEDAAFGKLLQLIRADGTTTTDHQ</sequence>
<accession>A0ABQ8WFT7</accession>
<protein>
    <recommendedName>
        <fullName evidence="3">Endonuclease/exonuclease/phosphatase domain-containing protein</fullName>
    </recommendedName>
</protein>
<comment type="caution">
    <text evidence="1">The sequence shown here is derived from an EMBL/GenBank/DDBJ whole genome shotgun (WGS) entry which is preliminary data.</text>
</comment>
<evidence type="ECO:0000313" key="1">
    <source>
        <dbReference type="EMBL" id="KAJ5265033.1"/>
    </source>
</evidence>
<proteinExistence type="predicted"/>
<dbReference type="SUPFAM" id="SSF56219">
    <property type="entry name" value="DNase I-like"/>
    <property type="match status" value="1"/>
</dbReference>